<organism evidence="2 3">
    <name type="scientific">Leadbettera azotonutricia (strain ATCC BAA-888 / DSM 13862 / ZAS-9)</name>
    <name type="common">Treponema azotonutricium</name>
    <dbReference type="NCBI Taxonomy" id="545695"/>
    <lineage>
        <taxon>Bacteria</taxon>
        <taxon>Pseudomonadati</taxon>
        <taxon>Spirochaetota</taxon>
        <taxon>Spirochaetia</taxon>
        <taxon>Spirochaetales</taxon>
        <taxon>Breznakiellaceae</taxon>
        <taxon>Leadbettera</taxon>
    </lineage>
</organism>
<evidence type="ECO:0000259" key="1">
    <source>
        <dbReference type="PROSITE" id="PS51186"/>
    </source>
</evidence>
<proteinExistence type="predicted"/>
<keyword evidence="3" id="KW-1185">Reference proteome</keyword>
<dbReference type="InterPro" id="IPR016181">
    <property type="entry name" value="Acyl_CoA_acyltransferase"/>
</dbReference>
<dbReference type="PANTHER" id="PTHR42791:SF1">
    <property type="entry name" value="N-ACETYLTRANSFERASE DOMAIN-CONTAINING PROTEIN"/>
    <property type="match status" value="1"/>
</dbReference>
<dbReference type="InParanoid" id="F5YFR3"/>
<dbReference type="KEGG" id="taz:TREAZ_2457"/>
<dbReference type="InterPro" id="IPR000182">
    <property type="entry name" value="GNAT_dom"/>
</dbReference>
<dbReference type="SUPFAM" id="SSF55729">
    <property type="entry name" value="Acyl-CoA N-acyltransferases (Nat)"/>
    <property type="match status" value="1"/>
</dbReference>
<accession>F5YFR3</accession>
<sequence>MTIRNMEPEDIDEVLSVADSAFFNEELYKWTTPNDNDRTDFIKTFFQYRLKNAFEEKIMQVAIDDIGKIAGAAVWVPPIKEKNNGEKSFDFEEMISRFSNDIRERCYKFVSTVIKAENYFTQPYWDLGPVFVNKRMQGKGIASLLIRSQLKKIDETHSPCILVTQEKNNIQIYEKYGFKVAIKIPIEESRLISYGMIRK</sequence>
<evidence type="ECO:0000313" key="3">
    <source>
        <dbReference type="Proteomes" id="UP000009222"/>
    </source>
</evidence>
<dbReference type="HOGENOM" id="CLU_060131_7_1_12"/>
<dbReference type="Proteomes" id="UP000009222">
    <property type="component" value="Chromosome"/>
</dbReference>
<dbReference type="STRING" id="545695.TREAZ_2457"/>
<dbReference type="PROSITE" id="PS51186">
    <property type="entry name" value="GNAT"/>
    <property type="match status" value="1"/>
</dbReference>
<name>F5YFR3_LEAAZ</name>
<reference evidence="3" key="1">
    <citation type="submission" date="2009-12" db="EMBL/GenBank/DDBJ databases">
        <title>Complete sequence of Treponema azotonutricium strain ZAS-9.</title>
        <authorList>
            <person name="Tetu S.G."/>
            <person name="Matson E."/>
            <person name="Ren Q."/>
            <person name="Seshadri R."/>
            <person name="Elbourne L."/>
            <person name="Hassan K.A."/>
            <person name="Durkin A."/>
            <person name="Radune D."/>
            <person name="Mohamoud Y."/>
            <person name="Shay R."/>
            <person name="Jin S."/>
            <person name="Zhang X."/>
            <person name="Lucey K."/>
            <person name="Ballor N.R."/>
            <person name="Ottesen E."/>
            <person name="Rosenthal R."/>
            <person name="Allen A."/>
            <person name="Leadbetter J.R."/>
            <person name="Paulsen I.T."/>
        </authorList>
    </citation>
    <scope>NUCLEOTIDE SEQUENCE [LARGE SCALE GENOMIC DNA]</scope>
    <source>
        <strain evidence="3">ATCC BAA-888 / DSM 13862 / ZAS-9</strain>
    </source>
</reference>
<dbReference type="PANTHER" id="PTHR42791">
    <property type="entry name" value="GNAT FAMILY ACETYLTRANSFERASE"/>
    <property type="match status" value="1"/>
</dbReference>
<gene>
    <name evidence="2" type="ordered locus">TREAZ_2457</name>
</gene>
<dbReference type="InterPro" id="IPR052523">
    <property type="entry name" value="Trichothecene_AcTrans"/>
</dbReference>
<dbReference type="AlphaFoldDB" id="F5YFR3"/>
<protein>
    <recommendedName>
        <fullName evidence="1">N-acetyltransferase domain-containing protein</fullName>
    </recommendedName>
</protein>
<feature type="domain" description="N-acetyltransferase" evidence="1">
    <location>
        <begin position="1"/>
        <end position="199"/>
    </location>
</feature>
<dbReference type="eggNOG" id="COG3153">
    <property type="taxonomic scope" value="Bacteria"/>
</dbReference>
<dbReference type="EMBL" id="CP001841">
    <property type="protein sequence ID" value="AEF80967.1"/>
    <property type="molecule type" value="Genomic_DNA"/>
</dbReference>
<dbReference type="Gene3D" id="3.40.630.30">
    <property type="match status" value="1"/>
</dbReference>
<reference evidence="2 3" key="2">
    <citation type="journal article" date="2011" name="ISME J.">
        <title>RNA-seq reveals cooperative metabolic interactions between two termite-gut spirochete species in co-culture.</title>
        <authorList>
            <person name="Rosenthal A.Z."/>
            <person name="Matson E.G."/>
            <person name="Eldar A."/>
            <person name="Leadbetter J.R."/>
        </authorList>
    </citation>
    <scope>NUCLEOTIDE SEQUENCE [LARGE SCALE GENOMIC DNA]</scope>
    <source>
        <strain evidence="3">ATCC BAA-888 / DSM 13862 / ZAS-9</strain>
    </source>
</reference>
<dbReference type="Pfam" id="PF13673">
    <property type="entry name" value="Acetyltransf_10"/>
    <property type="match status" value="1"/>
</dbReference>
<dbReference type="RefSeq" id="WP_015713065.1">
    <property type="nucleotide sequence ID" value="NC_015577.1"/>
</dbReference>
<dbReference type="GO" id="GO:0016747">
    <property type="term" value="F:acyltransferase activity, transferring groups other than amino-acyl groups"/>
    <property type="evidence" value="ECO:0007669"/>
    <property type="project" value="InterPro"/>
</dbReference>
<evidence type="ECO:0000313" key="2">
    <source>
        <dbReference type="EMBL" id="AEF80967.1"/>
    </source>
</evidence>
<dbReference type="OrthoDB" id="1452841at2"/>